<dbReference type="Pfam" id="PF24626">
    <property type="entry name" value="SH3_Tf2-1"/>
    <property type="match status" value="1"/>
</dbReference>
<evidence type="ECO:0000313" key="4">
    <source>
        <dbReference type="Proteomes" id="UP000078561"/>
    </source>
</evidence>
<accession>A0A168KK93</accession>
<dbReference type="Gene3D" id="3.30.420.10">
    <property type="entry name" value="Ribonuclease H-like superfamily/Ribonuclease H"/>
    <property type="match status" value="1"/>
</dbReference>
<dbReference type="InterPro" id="IPR050951">
    <property type="entry name" value="Retrovirus_Pol_polyprotein"/>
</dbReference>
<proteinExistence type="predicted"/>
<dbReference type="PANTHER" id="PTHR37984">
    <property type="entry name" value="PROTEIN CBG26694"/>
    <property type="match status" value="1"/>
</dbReference>
<feature type="region of interest" description="Disordered" evidence="1">
    <location>
        <begin position="270"/>
        <end position="292"/>
    </location>
</feature>
<evidence type="ECO:0000259" key="2">
    <source>
        <dbReference type="PROSITE" id="PS50994"/>
    </source>
</evidence>
<dbReference type="InterPro" id="IPR036397">
    <property type="entry name" value="RNaseH_sf"/>
</dbReference>
<keyword evidence="4" id="KW-1185">Reference proteome</keyword>
<dbReference type="FunFam" id="3.30.420.10:FF:000032">
    <property type="entry name" value="Retrovirus-related Pol polyprotein from transposon 297-like Protein"/>
    <property type="match status" value="1"/>
</dbReference>
<protein>
    <recommendedName>
        <fullName evidence="2">Integrase catalytic domain-containing protein</fullName>
    </recommendedName>
</protein>
<organism evidence="3">
    <name type="scientific">Absidia glauca</name>
    <name type="common">Pin mould</name>
    <dbReference type="NCBI Taxonomy" id="4829"/>
    <lineage>
        <taxon>Eukaryota</taxon>
        <taxon>Fungi</taxon>
        <taxon>Fungi incertae sedis</taxon>
        <taxon>Mucoromycota</taxon>
        <taxon>Mucoromycotina</taxon>
        <taxon>Mucoromycetes</taxon>
        <taxon>Mucorales</taxon>
        <taxon>Cunninghamellaceae</taxon>
        <taxon>Absidia</taxon>
    </lineage>
</organism>
<dbReference type="GO" id="GO:0015074">
    <property type="term" value="P:DNA integration"/>
    <property type="evidence" value="ECO:0007669"/>
    <property type="project" value="InterPro"/>
</dbReference>
<dbReference type="InParanoid" id="A0A168KK93"/>
<dbReference type="AlphaFoldDB" id="A0A168KK93"/>
<feature type="non-terminal residue" evidence="3">
    <location>
        <position position="292"/>
    </location>
</feature>
<dbReference type="GO" id="GO:0003676">
    <property type="term" value="F:nucleic acid binding"/>
    <property type="evidence" value="ECO:0007669"/>
    <property type="project" value="InterPro"/>
</dbReference>
<gene>
    <name evidence="3" type="primary">ABSGL_00105.1 scaffold 205</name>
</gene>
<dbReference type="InterPro" id="IPR012337">
    <property type="entry name" value="RNaseH-like_sf"/>
</dbReference>
<dbReference type="OrthoDB" id="2447315at2759"/>
<dbReference type="Pfam" id="PF00665">
    <property type="entry name" value="rve"/>
    <property type="match status" value="1"/>
</dbReference>
<sequence>MDFVTDLPPSNGFDSILVIVDRFTKMGHFIPCNKTINAKQTAALFTQNILRLHGAPRNIVSDRGVQFTSQFWKAFNHSLGTTLSFSSAFHPETDGQTERLNQTMEQYIRCYTNYAQDDWFDLLPLAEFAYNNSDHSSTKKSPFFANYGYHPVMDSILPILPEDLSTNDRATELTDTIKELTLNIKKAQDAYTFQANKKRIPAPDYQIGDQVWLRTTNIKTNRPTKKFDYRKLGPFKIIEKINPVCFRLELPPTMHIHNVFHTSLLEQVTQNELSDRHQPPPLPVQVDGQEEY</sequence>
<dbReference type="EMBL" id="LT549962">
    <property type="protein sequence ID" value="SAL94816.1"/>
    <property type="molecule type" value="Genomic_DNA"/>
</dbReference>
<dbReference type="PANTHER" id="PTHR37984:SF15">
    <property type="entry name" value="INTEGRASE CATALYTIC DOMAIN-CONTAINING PROTEIN"/>
    <property type="match status" value="1"/>
</dbReference>
<reference evidence="3" key="1">
    <citation type="submission" date="2016-04" db="EMBL/GenBank/DDBJ databases">
        <authorList>
            <person name="Evans L.H."/>
            <person name="Alamgir A."/>
            <person name="Owens N."/>
            <person name="Weber N.D."/>
            <person name="Virtaneva K."/>
            <person name="Barbian K."/>
            <person name="Babar A."/>
            <person name="Rosenke K."/>
        </authorList>
    </citation>
    <scope>NUCLEOTIDE SEQUENCE [LARGE SCALE GENOMIC DNA]</scope>
    <source>
        <strain evidence="3">CBS 101.48</strain>
    </source>
</reference>
<evidence type="ECO:0000313" key="3">
    <source>
        <dbReference type="EMBL" id="SAL94816.1"/>
    </source>
</evidence>
<dbReference type="OMA" id="YENIMPE"/>
<dbReference type="InterPro" id="IPR001584">
    <property type="entry name" value="Integrase_cat-core"/>
</dbReference>
<dbReference type="SUPFAM" id="SSF53098">
    <property type="entry name" value="Ribonuclease H-like"/>
    <property type="match status" value="1"/>
</dbReference>
<dbReference type="PROSITE" id="PS50994">
    <property type="entry name" value="INTEGRASE"/>
    <property type="match status" value="1"/>
</dbReference>
<dbReference type="Proteomes" id="UP000078561">
    <property type="component" value="Unassembled WGS sequence"/>
</dbReference>
<dbReference type="InterPro" id="IPR056924">
    <property type="entry name" value="SH3_Tf2-1"/>
</dbReference>
<feature type="domain" description="Integrase catalytic" evidence="2">
    <location>
        <begin position="1"/>
        <end position="150"/>
    </location>
</feature>
<name>A0A168KK93_ABSGL</name>
<dbReference type="GO" id="GO:0005634">
    <property type="term" value="C:nucleus"/>
    <property type="evidence" value="ECO:0007669"/>
    <property type="project" value="UniProtKB-ARBA"/>
</dbReference>
<evidence type="ECO:0000256" key="1">
    <source>
        <dbReference type="SAM" id="MobiDB-lite"/>
    </source>
</evidence>
<dbReference type="STRING" id="4829.A0A168KK93"/>